<dbReference type="AlphaFoldDB" id="A0A2W4W645"/>
<gene>
    <name evidence="2" type="ORF">DCF19_13135</name>
</gene>
<keyword evidence="1" id="KW-0812">Transmembrane</keyword>
<reference evidence="2 3" key="2">
    <citation type="submission" date="2018-06" db="EMBL/GenBank/DDBJ databases">
        <title>Metagenomic assembly of (sub)arctic Cyanobacteria and their associated microbiome from non-axenic cultures.</title>
        <authorList>
            <person name="Baurain D."/>
        </authorList>
    </citation>
    <scope>NUCLEOTIDE SEQUENCE [LARGE SCALE GENOMIC DNA]</scope>
    <source>
        <strain evidence="2">ULC066bin1</strain>
    </source>
</reference>
<sequence length="238" mass="26863">MSFFSVLIALLSDRDRFIQEIYDGIKINTKIVGLLVCSSLFLAIYGGLIGAVSSWMQVLSSAAKLPFLFLITLAICLPALYFFNVYFGAKTRLDQYAAILLCAVTITSTLLFGFSPVTLFFLITTDNYSFFLLLNVAIFTLTGLIGVYFLYQVLLPKVELLPLADALTRAETSIDKNRKVRVSILKFWLGLYAFVGSQMAWTLRPFFGSFGSKFDLFRPREGNFYLAVWNSIKHLFFS</sequence>
<feature type="transmembrane region" description="Helical" evidence="1">
    <location>
        <begin position="67"/>
        <end position="89"/>
    </location>
</feature>
<dbReference type="Proteomes" id="UP000249467">
    <property type="component" value="Unassembled WGS sequence"/>
</dbReference>
<reference evidence="2 3" key="1">
    <citation type="submission" date="2018-04" db="EMBL/GenBank/DDBJ databases">
        <authorList>
            <person name="Go L.Y."/>
            <person name="Mitchell J.A."/>
        </authorList>
    </citation>
    <scope>NUCLEOTIDE SEQUENCE [LARGE SCALE GENOMIC DNA]</scope>
    <source>
        <strain evidence="2">ULC066bin1</strain>
    </source>
</reference>
<organism evidence="2 3">
    <name type="scientific">Pseudanabaena frigida</name>
    <dbReference type="NCBI Taxonomy" id="945775"/>
    <lineage>
        <taxon>Bacteria</taxon>
        <taxon>Bacillati</taxon>
        <taxon>Cyanobacteriota</taxon>
        <taxon>Cyanophyceae</taxon>
        <taxon>Pseudanabaenales</taxon>
        <taxon>Pseudanabaenaceae</taxon>
        <taxon>Pseudanabaena</taxon>
    </lineage>
</organism>
<protein>
    <submittedName>
        <fullName evidence="2">Actin-binding WH2 domain-containing protein</fullName>
    </submittedName>
</protein>
<evidence type="ECO:0000313" key="2">
    <source>
        <dbReference type="EMBL" id="PZO39830.1"/>
    </source>
</evidence>
<feature type="transmembrane region" description="Helical" evidence="1">
    <location>
        <begin position="32"/>
        <end position="55"/>
    </location>
</feature>
<name>A0A2W4W645_9CYAN</name>
<evidence type="ECO:0000256" key="1">
    <source>
        <dbReference type="SAM" id="Phobius"/>
    </source>
</evidence>
<accession>A0A2W4W645</accession>
<proteinExistence type="predicted"/>
<keyword evidence="1" id="KW-1133">Transmembrane helix</keyword>
<dbReference type="EMBL" id="QBML01000016">
    <property type="protein sequence ID" value="PZO39830.1"/>
    <property type="molecule type" value="Genomic_DNA"/>
</dbReference>
<evidence type="ECO:0000313" key="3">
    <source>
        <dbReference type="Proteomes" id="UP000249467"/>
    </source>
</evidence>
<comment type="caution">
    <text evidence="2">The sequence shown here is derived from an EMBL/GenBank/DDBJ whole genome shotgun (WGS) entry which is preliminary data.</text>
</comment>
<feature type="transmembrane region" description="Helical" evidence="1">
    <location>
        <begin position="130"/>
        <end position="151"/>
    </location>
</feature>
<keyword evidence="1" id="KW-0472">Membrane</keyword>
<feature type="transmembrane region" description="Helical" evidence="1">
    <location>
        <begin position="95"/>
        <end position="123"/>
    </location>
</feature>
<feature type="transmembrane region" description="Helical" evidence="1">
    <location>
        <begin position="187"/>
        <end position="207"/>
    </location>
</feature>